<feature type="chain" id="PRO_5012348247" description="DUF4623 domain-containing protein" evidence="1">
    <location>
        <begin position="26"/>
        <end position="476"/>
    </location>
</feature>
<sequence length="476" mass="51218">MKLTYKTSKIWLLATFMGMLTLASCKDDFPEAMDTSSQMTVLNSIKIMNAGANGTTVLEGVVDEDAKTVSFPRIDPATNFSNLKFEASVSEGAKLSQDTYPVVFEEGKSEQTITIKVLNSPRYRDYFVKLRLKVPVFGADFEKGATYDFTSNPLGSPIYDAFTGALTRGSGFDGQKVLVVRREAPHLLNVSELKTGTINKILLNMTGVSQGTFITNMGAQVNGHTYIANLSGNTAASPLKVYHWTDPAVAPQVIANINVGTITGAGVRHGDNFSVSLDDQGNGYLFFGDNAGTKILRFDVANYITVSNPVAFAIPVTGAGSWTSYNRIGNTSEYIFTGHDAPVALVSEGGAAAFTMSRTAIPIRSSDARVVNFNGERYLIVTTAARTGAEATNFMVYDITKGADVKEALTNLNNQPVVNAVFNYSLMGPVNTSPSSQTGFYVKKDATGKDESLLLYAGANDTGFVFFEFPKKVALD</sequence>
<keyword evidence="3" id="KW-1185">Reference proteome</keyword>
<organism evidence="2 3">
    <name type="scientific">Pedobacter africanus</name>
    <dbReference type="NCBI Taxonomy" id="151894"/>
    <lineage>
        <taxon>Bacteria</taxon>
        <taxon>Pseudomonadati</taxon>
        <taxon>Bacteroidota</taxon>
        <taxon>Sphingobacteriia</taxon>
        <taxon>Sphingobacteriales</taxon>
        <taxon>Sphingobacteriaceae</taxon>
        <taxon>Pedobacter</taxon>
    </lineage>
</organism>
<dbReference type="RefSeq" id="WP_084238106.1">
    <property type="nucleotide sequence ID" value="NZ_FWXT01000001.1"/>
</dbReference>
<dbReference type="Pfam" id="PF15416">
    <property type="entry name" value="DUF4623"/>
    <property type="match status" value="1"/>
</dbReference>
<dbReference type="InterPro" id="IPR027863">
    <property type="entry name" value="DUF4623"/>
</dbReference>
<proteinExistence type="predicted"/>
<dbReference type="STRING" id="151894.SAMN04488524_1935"/>
<evidence type="ECO:0000313" key="3">
    <source>
        <dbReference type="Proteomes" id="UP000192756"/>
    </source>
</evidence>
<feature type="signal peptide" evidence="1">
    <location>
        <begin position="1"/>
        <end position="25"/>
    </location>
</feature>
<dbReference type="OrthoDB" id="1047678at2"/>
<name>A0A1W2B596_9SPHI</name>
<dbReference type="Proteomes" id="UP000192756">
    <property type="component" value="Unassembled WGS sequence"/>
</dbReference>
<evidence type="ECO:0000313" key="2">
    <source>
        <dbReference type="EMBL" id="SMC68167.1"/>
    </source>
</evidence>
<reference evidence="3" key="1">
    <citation type="submission" date="2017-04" db="EMBL/GenBank/DDBJ databases">
        <authorList>
            <person name="Varghese N."/>
            <person name="Submissions S."/>
        </authorList>
    </citation>
    <scope>NUCLEOTIDE SEQUENCE [LARGE SCALE GENOMIC DNA]</scope>
    <source>
        <strain evidence="3">DSM 12126</strain>
    </source>
</reference>
<dbReference type="AlphaFoldDB" id="A0A1W2B596"/>
<dbReference type="EMBL" id="FWXT01000001">
    <property type="protein sequence ID" value="SMC68167.1"/>
    <property type="molecule type" value="Genomic_DNA"/>
</dbReference>
<dbReference type="PROSITE" id="PS51257">
    <property type="entry name" value="PROKAR_LIPOPROTEIN"/>
    <property type="match status" value="1"/>
</dbReference>
<evidence type="ECO:0000256" key="1">
    <source>
        <dbReference type="SAM" id="SignalP"/>
    </source>
</evidence>
<dbReference type="Gene3D" id="2.60.40.2340">
    <property type="match status" value="1"/>
</dbReference>
<keyword evidence="1" id="KW-0732">Signal</keyword>
<protein>
    <recommendedName>
        <fullName evidence="4">DUF4623 domain-containing protein</fullName>
    </recommendedName>
</protein>
<evidence type="ECO:0008006" key="4">
    <source>
        <dbReference type="Google" id="ProtNLM"/>
    </source>
</evidence>
<accession>A0A1W2B596</accession>
<gene>
    <name evidence="2" type="ORF">SAMN04488524_1935</name>
</gene>